<proteinExistence type="predicted"/>
<sequence>MVDIKTFQIESTLVPSPIQYDVLFPKDYKTSDEKYPLMLFLHGGGPKRHQHLKNTGPRIQEMWEQNKAPEMVVVTPLCDRCFYMDYKDGSEKWESFILNELLPHLQNEYRVSLGKKNTFIGGISMGGLGSLRLGFKYLDRFGAILSFEPGIEPVFEWKDVKTIDKFYRQRKFMEKVFGSPIDENYWSENNPAYIVRENAEKIRNSDIKIYLEVGTEDFFGLFRGAEFLHRILFDRNIRHEFRYVYGADHLGVSFTERIINGFSFLNRIINPLEEPIEVINARKFFNLMRENALRKEENKS</sequence>
<dbReference type="PANTHER" id="PTHR48098">
    <property type="entry name" value="ENTEROCHELIN ESTERASE-RELATED"/>
    <property type="match status" value="1"/>
</dbReference>
<dbReference type="PANTHER" id="PTHR48098:SF1">
    <property type="entry name" value="DIACYLGLYCEROL ACYLTRANSFERASE_MYCOLYLTRANSFERASE AG85A"/>
    <property type="match status" value="1"/>
</dbReference>
<name>A0A0F9JRC4_9ZZZZ</name>
<protein>
    <recommendedName>
        <fullName evidence="2">Esterase</fullName>
    </recommendedName>
</protein>
<evidence type="ECO:0000313" key="1">
    <source>
        <dbReference type="EMBL" id="KKM72449.1"/>
    </source>
</evidence>
<evidence type="ECO:0008006" key="2">
    <source>
        <dbReference type="Google" id="ProtNLM"/>
    </source>
</evidence>
<dbReference type="Pfam" id="PF00756">
    <property type="entry name" value="Esterase"/>
    <property type="match status" value="1"/>
</dbReference>
<organism evidence="1">
    <name type="scientific">marine sediment metagenome</name>
    <dbReference type="NCBI Taxonomy" id="412755"/>
    <lineage>
        <taxon>unclassified sequences</taxon>
        <taxon>metagenomes</taxon>
        <taxon>ecological metagenomes</taxon>
    </lineage>
</organism>
<accession>A0A0F9JRC4</accession>
<dbReference type="InterPro" id="IPR000801">
    <property type="entry name" value="Esterase-like"/>
</dbReference>
<dbReference type="GO" id="GO:0016747">
    <property type="term" value="F:acyltransferase activity, transferring groups other than amino-acyl groups"/>
    <property type="evidence" value="ECO:0007669"/>
    <property type="project" value="TreeGrafter"/>
</dbReference>
<gene>
    <name evidence="1" type="ORF">LCGC14_1420420</name>
</gene>
<dbReference type="AlphaFoldDB" id="A0A0F9JRC4"/>
<dbReference type="SUPFAM" id="SSF53474">
    <property type="entry name" value="alpha/beta-Hydrolases"/>
    <property type="match status" value="1"/>
</dbReference>
<reference evidence="1" key="1">
    <citation type="journal article" date="2015" name="Nature">
        <title>Complex archaea that bridge the gap between prokaryotes and eukaryotes.</title>
        <authorList>
            <person name="Spang A."/>
            <person name="Saw J.H."/>
            <person name="Jorgensen S.L."/>
            <person name="Zaremba-Niedzwiedzka K."/>
            <person name="Martijn J."/>
            <person name="Lind A.E."/>
            <person name="van Eijk R."/>
            <person name="Schleper C."/>
            <person name="Guy L."/>
            <person name="Ettema T.J."/>
        </authorList>
    </citation>
    <scope>NUCLEOTIDE SEQUENCE</scope>
</reference>
<dbReference type="EMBL" id="LAZR01009469">
    <property type="protein sequence ID" value="KKM72449.1"/>
    <property type="molecule type" value="Genomic_DNA"/>
</dbReference>
<comment type="caution">
    <text evidence="1">The sequence shown here is derived from an EMBL/GenBank/DDBJ whole genome shotgun (WGS) entry which is preliminary data.</text>
</comment>
<dbReference type="InterPro" id="IPR050583">
    <property type="entry name" value="Mycobacterial_A85_antigen"/>
</dbReference>
<dbReference type="Gene3D" id="3.40.50.1820">
    <property type="entry name" value="alpha/beta hydrolase"/>
    <property type="match status" value="1"/>
</dbReference>
<dbReference type="InterPro" id="IPR029058">
    <property type="entry name" value="AB_hydrolase_fold"/>
</dbReference>